<comment type="caution">
    <text evidence="1">The sequence shown here is derived from an EMBL/GenBank/DDBJ whole genome shotgun (WGS) entry which is preliminary data.</text>
</comment>
<sequence>MYSCDILPLPGQQQLRYGKNLNLHHLDHYSNQDQQSSSRIRKPTSNFKLLSLHNLKKDEGKNFYHHTSIYNIKEYFNLTKSPIFFLSNNSNKLNEMQTKVLLTDFQRKVAAYLKKIPKPKNNQKYYSDIKPPGYQKEYETQQSILHTQQEEMLNRSLCLNKYNYKPECIYLIELFLSFRYRY</sequence>
<organism evidence="1 2">
    <name type="scientific">Paramecium sonneborni</name>
    <dbReference type="NCBI Taxonomy" id="65129"/>
    <lineage>
        <taxon>Eukaryota</taxon>
        <taxon>Sar</taxon>
        <taxon>Alveolata</taxon>
        <taxon>Ciliophora</taxon>
        <taxon>Intramacronucleata</taxon>
        <taxon>Oligohymenophorea</taxon>
        <taxon>Peniculida</taxon>
        <taxon>Parameciidae</taxon>
        <taxon>Paramecium</taxon>
    </lineage>
</organism>
<reference evidence="1" key="1">
    <citation type="submission" date="2021-01" db="EMBL/GenBank/DDBJ databases">
        <authorList>
            <consortium name="Genoscope - CEA"/>
            <person name="William W."/>
        </authorList>
    </citation>
    <scope>NUCLEOTIDE SEQUENCE</scope>
</reference>
<evidence type="ECO:0000313" key="1">
    <source>
        <dbReference type="EMBL" id="CAD8121255.1"/>
    </source>
</evidence>
<accession>A0A8S1R1A0</accession>
<protein>
    <submittedName>
        <fullName evidence="1">Uncharacterized protein</fullName>
    </submittedName>
</protein>
<dbReference type="OrthoDB" id="10482483at2759"/>
<dbReference type="Proteomes" id="UP000692954">
    <property type="component" value="Unassembled WGS sequence"/>
</dbReference>
<evidence type="ECO:0000313" key="2">
    <source>
        <dbReference type="Proteomes" id="UP000692954"/>
    </source>
</evidence>
<keyword evidence="2" id="KW-1185">Reference proteome</keyword>
<gene>
    <name evidence="1" type="ORF">PSON_ATCC_30995.1.T1310053</name>
</gene>
<name>A0A8S1R1A0_9CILI</name>
<dbReference type="EMBL" id="CAJJDN010000131">
    <property type="protein sequence ID" value="CAD8121255.1"/>
    <property type="molecule type" value="Genomic_DNA"/>
</dbReference>
<proteinExistence type="predicted"/>
<dbReference type="AlphaFoldDB" id="A0A8S1R1A0"/>